<evidence type="ECO:0000313" key="4">
    <source>
        <dbReference type="Proteomes" id="UP000436088"/>
    </source>
</evidence>
<dbReference type="InterPro" id="IPR050898">
    <property type="entry name" value="Plant_acyltransferase"/>
</dbReference>
<dbReference type="EMBL" id="VEPZ02001331">
    <property type="protein sequence ID" value="KAE8679020.1"/>
    <property type="molecule type" value="Genomic_DNA"/>
</dbReference>
<organism evidence="3 4">
    <name type="scientific">Hibiscus syriacus</name>
    <name type="common">Rose of Sharon</name>
    <dbReference type="NCBI Taxonomy" id="106335"/>
    <lineage>
        <taxon>Eukaryota</taxon>
        <taxon>Viridiplantae</taxon>
        <taxon>Streptophyta</taxon>
        <taxon>Embryophyta</taxon>
        <taxon>Tracheophyta</taxon>
        <taxon>Spermatophyta</taxon>
        <taxon>Magnoliopsida</taxon>
        <taxon>eudicotyledons</taxon>
        <taxon>Gunneridae</taxon>
        <taxon>Pentapetalae</taxon>
        <taxon>rosids</taxon>
        <taxon>malvids</taxon>
        <taxon>Malvales</taxon>
        <taxon>Malvaceae</taxon>
        <taxon>Malvoideae</taxon>
        <taxon>Hibiscus</taxon>
    </lineage>
</organism>
<dbReference type="Gene3D" id="3.30.559.10">
    <property type="entry name" value="Chloramphenicol acetyltransferase-like domain"/>
    <property type="match status" value="2"/>
</dbReference>
<dbReference type="InterPro" id="IPR023213">
    <property type="entry name" value="CAT-like_dom_sf"/>
</dbReference>
<comment type="similarity">
    <text evidence="1">Belongs to the plant acyltransferase family.</text>
</comment>
<gene>
    <name evidence="3" type="ORF">F3Y22_tig00111402pilonHSYRG00675</name>
</gene>
<dbReference type="GO" id="GO:0016740">
    <property type="term" value="F:transferase activity"/>
    <property type="evidence" value="ECO:0007669"/>
    <property type="project" value="UniProtKB-KW"/>
</dbReference>
<name>A0A6A2Y4R0_HIBSY</name>
<dbReference type="Proteomes" id="UP000436088">
    <property type="component" value="Unassembled WGS sequence"/>
</dbReference>
<sequence length="328" mass="37081">MSTYHYPISMTKNVFVFKLQSSDFINIIHPVKVIREALAQALVFYYPFTGRLREGPHHKLMVDCTGEGLLFIEADADVTLEQFGDTLQPPFPCLEEVLYDVPGSSGFINCPLLLIQVTRLRCGGFIFALRLNHIMSDAIGLTLYMSTVGEMARGWLAPSIPPVWERHLLSARDPPRITCKHLQSDEVVGTMFPNFDLTGRYFSLAPQKSQRFANLYHNTFDVVTEEYMKPLPDLMVIKDRPQLTLARVFAVSDLKHAGFGDIDFRWGKPVYGGMANISAASCFMPSKNNKGEDGILVTMRLPVHAMEIFVKELNDKLERKTINSSDRK</sequence>
<protein>
    <submittedName>
        <fullName evidence="3">Benzyl alcohol O-benzoyltransferase</fullName>
    </submittedName>
</protein>
<keyword evidence="4" id="KW-1185">Reference proteome</keyword>
<dbReference type="PANTHER" id="PTHR31147:SF66">
    <property type="entry name" value="OS05G0315700 PROTEIN"/>
    <property type="match status" value="1"/>
</dbReference>
<evidence type="ECO:0000256" key="2">
    <source>
        <dbReference type="ARBA" id="ARBA00022679"/>
    </source>
</evidence>
<comment type="caution">
    <text evidence="3">The sequence shown here is derived from an EMBL/GenBank/DDBJ whole genome shotgun (WGS) entry which is preliminary data.</text>
</comment>
<proteinExistence type="inferred from homology"/>
<dbReference type="AlphaFoldDB" id="A0A6A2Y4R0"/>
<evidence type="ECO:0000313" key="3">
    <source>
        <dbReference type="EMBL" id="KAE8679020.1"/>
    </source>
</evidence>
<accession>A0A6A2Y4R0</accession>
<dbReference type="Pfam" id="PF02458">
    <property type="entry name" value="Transferase"/>
    <property type="match status" value="2"/>
</dbReference>
<dbReference type="PANTHER" id="PTHR31147">
    <property type="entry name" value="ACYL TRANSFERASE 4"/>
    <property type="match status" value="1"/>
</dbReference>
<reference evidence="3" key="1">
    <citation type="submission" date="2019-09" db="EMBL/GenBank/DDBJ databases">
        <title>Draft genome information of white flower Hibiscus syriacus.</title>
        <authorList>
            <person name="Kim Y.-M."/>
        </authorList>
    </citation>
    <scope>NUCLEOTIDE SEQUENCE [LARGE SCALE GENOMIC DNA]</scope>
    <source>
        <strain evidence="3">YM2019G1</strain>
    </source>
</reference>
<evidence type="ECO:0000256" key="1">
    <source>
        <dbReference type="ARBA" id="ARBA00009861"/>
    </source>
</evidence>
<keyword evidence="2" id="KW-0808">Transferase</keyword>